<dbReference type="Gene3D" id="3.40.50.10140">
    <property type="entry name" value="Toll/interleukin-1 receptor homology (TIR) domain"/>
    <property type="match status" value="1"/>
</dbReference>
<organism evidence="1 2">
    <name type="scientific">Pseudomonas maioricensis</name>
    <dbReference type="NCBI Taxonomy" id="1766623"/>
    <lineage>
        <taxon>Bacteria</taxon>
        <taxon>Pseudomonadati</taxon>
        <taxon>Pseudomonadota</taxon>
        <taxon>Gammaproteobacteria</taxon>
        <taxon>Pseudomonadales</taxon>
        <taxon>Pseudomonadaceae</taxon>
        <taxon>Pseudomonas</taxon>
    </lineage>
</organism>
<dbReference type="InterPro" id="IPR035897">
    <property type="entry name" value="Toll_tir_struct_dom_sf"/>
</dbReference>
<dbReference type="RefSeq" id="WP_243246947.1">
    <property type="nucleotide sequence ID" value="NZ_LOHG01000008.1"/>
</dbReference>
<evidence type="ECO:0000313" key="1">
    <source>
        <dbReference type="EMBL" id="MCI8210724.1"/>
    </source>
</evidence>
<proteinExistence type="predicted"/>
<name>A0ABS9ZJG5_9PSED</name>
<reference evidence="1 2" key="1">
    <citation type="submission" date="2015-12" db="EMBL/GenBank/DDBJ databases">
        <title>Phylogenomics in the description of a new species in the Pseudomonas syringae group.</title>
        <authorList>
            <person name="Busquets A."/>
            <person name="Gomila M."/>
            <person name="Beiki F."/>
            <person name="Rahimian H."/>
            <person name="Mulet M."/>
            <person name="Sanchez D."/>
            <person name="Garcia-Valdes E."/>
            <person name="Lalucat J."/>
        </authorList>
    </citation>
    <scope>NUCLEOTIDE SEQUENCE [LARGE SCALE GENOMIC DNA]</scope>
    <source>
        <strain evidence="1 2">S25</strain>
    </source>
</reference>
<protein>
    <recommendedName>
        <fullName evidence="3">TIR domain-containing protein</fullName>
    </recommendedName>
</protein>
<keyword evidence="2" id="KW-1185">Reference proteome</keyword>
<dbReference type="Proteomes" id="UP001320513">
    <property type="component" value="Unassembled WGS sequence"/>
</dbReference>
<comment type="caution">
    <text evidence="1">The sequence shown here is derived from an EMBL/GenBank/DDBJ whole genome shotgun (WGS) entry which is preliminary data.</text>
</comment>
<dbReference type="SUPFAM" id="SSF52200">
    <property type="entry name" value="Toll/Interleukin receptor TIR domain"/>
    <property type="match status" value="1"/>
</dbReference>
<dbReference type="EMBL" id="LOHG01000008">
    <property type="protein sequence ID" value="MCI8210724.1"/>
    <property type="molecule type" value="Genomic_DNA"/>
</dbReference>
<evidence type="ECO:0008006" key="3">
    <source>
        <dbReference type="Google" id="ProtNLM"/>
    </source>
</evidence>
<gene>
    <name evidence="1" type="ORF">AUC61_14395</name>
</gene>
<accession>A0ABS9ZJG5</accession>
<sequence length="279" mass="31327">MKIFISWSGKRSLAVAEVMSDWIKCVLQASHPWISTRHIDRGSLWFSEINDKLREVSVGIVCLTQENKNKPWILFETGALAKGLSGSRVCTFLVDLQPSDLVDPLAQFNHTVPTESSVRELVKTLNICLGDDALEERVLEKIFDVYWPSFEDEFSRALNEFPQNEVVAPRTENDILSEILENTRSLGKRVGMLESARPRQRDVTTMEQPLGSANVFGFNQARKFIDQWIAEGLSLTEIQTGIRALNLTPVGKMKARAYAESVIGDSSPSDPSDSHENLM</sequence>
<evidence type="ECO:0000313" key="2">
    <source>
        <dbReference type="Proteomes" id="UP001320513"/>
    </source>
</evidence>